<feature type="compositionally biased region" description="Polar residues" evidence="6">
    <location>
        <begin position="263"/>
        <end position="272"/>
    </location>
</feature>
<feature type="compositionally biased region" description="Low complexity" evidence="6">
    <location>
        <begin position="214"/>
        <end position="249"/>
    </location>
</feature>
<proteinExistence type="inferred from homology"/>
<dbReference type="Gene3D" id="3.90.1720.10">
    <property type="entry name" value="endopeptidase domain like (from Nostoc punctiforme)"/>
    <property type="match status" value="1"/>
</dbReference>
<keyword evidence="5" id="KW-0175">Coiled coil</keyword>
<dbReference type="EMBL" id="QGDL01000007">
    <property type="protein sequence ID" value="PWJ28874.1"/>
    <property type="molecule type" value="Genomic_DNA"/>
</dbReference>
<feature type="signal peptide" evidence="7">
    <location>
        <begin position="1"/>
        <end position="26"/>
    </location>
</feature>
<comment type="similarity">
    <text evidence="1">Belongs to the peptidase C40 family.</text>
</comment>
<evidence type="ECO:0000313" key="10">
    <source>
        <dbReference type="Proteomes" id="UP000245845"/>
    </source>
</evidence>
<evidence type="ECO:0000256" key="4">
    <source>
        <dbReference type="ARBA" id="ARBA00022807"/>
    </source>
</evidence>
<dbReference type="GO" id="GO:0006508">
    <property type="term" value="P:proteolysis"/>
    <property type="evidence" value="ECO:0007669"/>
    <property type="project" value="UniProtKB-KW"/>
</dbReference>
<sequence>MKLKKVLNMLVATAMTCSMVAVPVFAAPNTSSLESKKSAVQSEVNSLQSQLSELMSKMTDLQNQLITKGEEITKAEKQLKEAEEKEAQQYEDMKLRIKYMYEEGDGTAVERILSSGSIAEMLNQAEYTQKVHSYDRQMLDEYVETVNEVKDLKNTLEEDMNKLEDMQTEYEAQQTELSTTIENKSAEVANLDAQIQEAARKAAEEQAAREKAAQEAAAKNNSNNNNSNNNSNNANTNNNGNESAVDNNNTGGGESNGGGTSNQTPEAPSTPENSGGGSGSAGNTSAAQTIVNAAWSQIGVPYVWGGTTPYVGLDCSGLTQWCHAQAGISIGRVDSAQLAGGMPVSDPQPGDIAWTPGHVAIYIGGGQMIEAQQPGTTICVSSVRASAYVRYW</sequence>
<keyword evidence="4" id="KW-0788">Thiol protease</keyword>
<feature type="region of interest" description="Disordered" evidence="6">
    <location>
        <begin position="197"/>
        <end position="284"/>
    </location>
</feature>
<dbReference type="GO" id="GO:0008234">
    <property type="term" value="F:cysteine-type peptidase activity"/>
    <property type="evidence" value="ECO:0007669"/>
    <property type="project" value="UniProtKB-KW"/>
</dbReference>
<dbReference type="PANTHER" id="PTHR47053:SF1">
    <property type="entry name" value="MUREIN DD-ENDOPEPTIDASE MEPH-RELATED"/>
    <property type="match status" value="1"/>
</dbReference>
<dbReference type="InterPro" id="IPR000064">
    <property type="entry name" value="NLP_P60_dom"/>
</dbReference>
<evidence type="ECO:0000313" key="9">
    <source>
        <dbReference type="EMBL" id="PWJ28874.1"/>
    </source>
</evidence>
<feature type="domain" description="NlpC/P60" evidence="8">
    <location>
        <begin position="284"/>
        <end position="392"/>
    </location>
</feature>
<evidence type="ECO:0000259" key="8">
    <source>
        <dbReference type="PROSITE" id="PS51935"/>
    </source>
</evidence>
<dbReference type="Gene3D" id="6.10.250.3150">
    <property type="match status" value="1"/>
</dbReference>
<dbReference type="Pfam" id="PF00877">
    <property type="entry name" value="NLPC_P60"/>
    <property type="match status" value="1"/>
</dbReference>
<accession>A0A2Y9BDQ8</accession>
<feature type="compositionally biased region" description="Basic and acidic residues" evidence="6">
    <location>
        <begin position="198"/>
        <end position="213"/>
    </location>
</feature>
<keyword evidence="2" id="KW-0645">Protease</keyword>
<dbReference type="SUPFAM" id="SSF54001">
    <property type="entry name" value="Cysteine proteinases"/>
    <property type="match status" value="1"/>
</dbReference>
<evidence type="ECO:0000256" key="2">
    <source>
        <dbReference type="ARBA" id="ARBA00022670"/>
    </source>
</evidence>
<keyword evidence="7" id="KW-0732">Signal</keyword>
<name>A0A2Y9BDQ8_9FIRM</name>
<dbReference type="InterPro" id="IPR051202">
    <property type="entry name" value="Peptidase_C40"/>
</dbReference>
<feature type="compositionally biased region" description="Gly residues" evidence="6">
    <location>
        <begin position="250"/>
        <end position="260"/>
    </location>
</feature>
<dbReference type="PROSITE" id="PS51935">
    <property type="entry name" value="NLPC_P60"/>
    <property type="match status" value="1"/>
</dbReference>
<dbReference type="PANTHER" id="PTHR47053">
    <property type="entry name" value="MUREIN DD-ENDOPEPTIDASE MEPH-RELATED"/>
    <property type="match status" value="1"/>
</dbReference>
<evidence type="ECO:0000256" key="6">
    <source>
        <dbReference type="SAM" id="MobiDB-lite"/>
    </source>
</evidence>
<evidence type="ECO:0000256" key="7">
    <source>
        <dbReference type="SAM" id="SignalP"/>
    </source>
</evidence>
<keyword evidence="10" id="KW-1185">Reference proteome</keyword>
<evidence type="ECO:0000256" key="1">
    <source>
        <dbReference type="ARBA" id="ARBA00007074"/>
    </source>
</evidence>
<reference evidence="9 10" key="1">
    <citation type="submission" date="2018-05" db="EMBL/GenBank/DDBJ databases">
        <title>The Hungate 1000. A catalogue of reference genomes from the rumen microbiome.</title>
        <authorList>
            <person name="Kelly W."/>
        </authorList>
    </citation>
    <scope>NUCLEOTIDE SEQUENCE [LARGE SCALE GENOMIC DNA]</scope>
    <source>
        <strain evidence="9 10">NLAE-zl-C242</strain>
    </source>
</reference>
<evidence type="ECO:0000256" key="3">
    <source>
        <dbReference type="ARBA" id="ARBA00022801"/>
    </source>
</evidence>
<dbReference type="InterPro" id="IPR038765">
    <property type="entry name" value="Papain-like_cys_pep_sf"/>
</dbReference>
<feature type="chain" id="PRO_5043162143" evidence="7">
    <location>
        <begin position="27"/>
        <end position="392"/>
    </location>
</feature>
<comment type="caution">
    <text evidence="9">The sequence shown here is derived from an EMBL/GenBank/DDBJ whole genome shotgun (WGS) entry which is preliminary data.</text>
</comment>
<evidence type="ECO:0000256" key="5">
    <source>
        <dbReference type="SAM" id="Coils"/>
    </source>
</evidence>
<gene>
    <name evidence="9" type="ORF">A8806_10722</name>
</gene>
<protein>
    <submittedName>
        <fullName evidence="9">Cell wall-associated NlpC family hydrolase</fullName>
    </submittedName>
</protein>
<dbReference type="Proteomes" id="UP000245845">
    <property type="component" value="Unassembled WGS sequence"/>
</dbReference>
<keyword evidence="3 9" id="KW-0378">Hydrolase</keyword>
<dbReference type="AlphaFoldDB" id="A0A2Y9BDQ8"/>
<dbReference type="RefSeq" id="WP_242996059.1">
    <property type="nucleotide sequence ID" value="NZ_BAAACK010000011.1"/>
</dbReference>
<feature type="coiled-coil region" evidence="5">
    <location>
        <begin position="37"/>
        <end position="93"/>
    </location>
</feature>
<organism evidence="9 10">
    <name type="scientific">Faecalicatena orotica</name>
    <dbReference type="NCBI Taxonomy" id="1544"/>
    <lineage>
        <taxon>Bacteria</taxon>
        <taxon>Bacillati</taxon>
        <taxon>Bacillota</taxon>
        <taxon>Clostridia</taxon>
        <taxon>Lachnospirales</taxon>
        <taxon>Lachnospiraceae</taxon>
        <taxon>Faecalicatena</taxon>
    </lineage>
</organism>